<protein>
    <submittedName>
        <fullName evidence="1">Uncharacterized protein</fullName>
    </submittedName>
</protein>
<comment type="caution">
    <text evidence="1">The sequence shown here is derived from an EMBL/GenBank/DDBJ whole genome shotgun (WGS) entry which is preliminary data.</text>
</comment>
<evidence type="ECO:0000313" key="2">
    <source>
        <dbReference type="Proteomes" id="UP000772186"/>
    </source>
</evidence>
<sequence length="378" mass="42750">MKKTLKLSIMLTPIIFTKMLTLLTISCSMNSQKNVTADVEAKDSIANLNFLSKELKDKLKNKLENSDKGGIANILTLATEINNVIKSINTSFGSNLTAEDKNKYIRQVETLETIEEVNLLATKVENINNVATLKNLPVEFKNTVKSQIEQLLTIKEIKNAFALASIKDKSCSDLKIFIDLDNKDIEKHIEKILKANDFDQVSALTLIAFKENAIKRIESLNNKLNEKSQEKYKKLLEEAKDNLSVDKVIELTIEEAIGLKISSVKIRLDNVSHPDGRHYISPSVSINIKATNSEKYNLNKGKLYNMSFVWPENNDPNKKGEFSSIASDFNNGSLNNENDYIFNIEAEKLFNVKGVYEIRKISLDEINILIKKIYVNIN</sequence>
<reference evidence="1 2" key="1">
    <citation type="submission" date="2021-09" db="EMBL/GenBank/DDBJ databases">
        <title>WGS of Mycoplasma sp. Zaradi2 strains.</title>
        <authorList>
            <person name="Spergser J."/>
        </authorList>
    </citation>
    <scope>NUCLEOTIDE SEQUENCE [LARGE SCALE GENOMIC DNA]</scope>
    <source>
        <strain evidence="1 2">1331</strain>
    </source>
</reference>
<gene>
    <name evidence="1" type="ORF">LAD73_02070</name>
</gene>
<dbReference type="AlphaFoldDB" id="A0A953T4Z1"/>
<dbReference type="EMBL" id="JAIQBY010000020">
    <property type="protein sequence ID" value="MBZ4195495.1"/>
    <property type="molecule type" value="Genomic_DNA"/>
</dbReference>
<accession>A0A953T4Z1</accession>
<organism evidence="1 2">
    <name type="scientific">Mycoplasma tauri</name>
    <dbReference type="NCBI Taxonomy" id="547987"/>
    <lineage>
        <taxon>Bacteria</taxon>
        <taxon>Bacillati</taxon>
        <taxon>Mycoplasmatota</taxon>
        <taxon>Mollicutes</taxon>
        <taxon>Mycoplasmataceae</taxon>
        <taxon>Mycoplasma</taxon>
    </lineage>
</organism>
<dbReference type="RefSeq" id="WP_223644705.1">
    <property type="nucleotide sequence ID" value="NZ_JAIQBY010000020.1"/>
</dbReference>
<name>A0A953T4Z1_9MOLU</name>
<proteinExistence type="predicted"/>
<keyword evidence="2" id="KW-1185">Reference proteome</keyword>
<dbReference type="Proteomes" id="UP000772186">
    <property type="component" value="Unassembled WGS sequence"/>
</dbReference>
<evidence type="ECO:0000313" key="1">
    <source>
        <dbReference type="EMBL" id="MBZ4195495.1"/>
    </source>
</evidence>